<dbReference type="PROSITE" id="PS51257">
    <property type="entry name" value="PROKAR_LIPOPROTEIN"/>
    <property type="match status" value="1"/>
</dbReference>
<sequence length="386" mass="41239">MRTFALASSILLALAGCAPTSAELDAALPVDAARIDASMPDSALVDTGTRDAAESDAAIASDAGPTILTLTGHDFGVGPEVFLYHSMREGTDGAELTSLDPEIGAYAGSIAGMTAGGVGWPRYVTHAGRRVMEMRSPDGADQNMRGVVMRFDATPSFFISYRVTIPPDAHFPGAAAPRTPGARSNWKIAWFNQGGVGSGAGSDLVVPTAVSGGLHLIGNQSAHTWWGPGIAMVWDWDDWNVVTCSHIAEGDPRSEPGDVVFAITTPRTGTTVRSWRDTLIREDTPVAGFDRLYFPAWIGNDDDTHEGTQAYFADLYLALGEHAQARVELCDAPEWDACRHRFVVPPLEWTEDTIRVAPHPSELAASTHWFVTTATGERYAGALADL</sequence>
<organism evidence="2 3">
    <name type="scientific">Sandaracinus amylolyticus</name>
    <dbReference type="NCBI Taxonomy" id="927083"/>
    <lineage>
        <taxon>Bacteria</taxon>
        <taxon>Pseudomonadati</taxon>
        <taxon>Myxococcota</taxon>
        <taxon>Polyangia</taxon>
        <taxon>Polyangiales</taxon>
        <taxon>Sandaracinaceae</taxon>
        <taxon>Sandaracinus</taxon>
    </lineage>
</organism>
<proteinExistence type="predicted"/>
<gene>
    <name evidence="2" type="ORF">DB32_005858</name>
</gene>
<keyword evidence="3" id="KW-1185">Reference proteome</keyword>
<evidence type="ECO:0000313" key="3">
    <source>
        <dbReference type="Proteomes" id="UP000034883"/>
    </source>
</evidence>
<protein>
    <submittedName>
        <fullName evidence="2">Uncharacterized protein</fullName>
    </submittedName>
</protein>
<keyword evidence="1" id="KW-0732">Signal</keyword>
<name>A0A0F6SGH6_9BACT</name>
<dbReference type="Proteomes" id="UP000034883">
    <property type="component" value="Chromosome"/>
</dbReference>
<feature type="signal peptide" evidence="1">
    <location>
        <begin position="1"/>
        <end position="22"/>
    </location>
</feature>
<feature type="chain" id="PRO_5002509798" evidence="1">
    <location>
        <begin position="23"/>
        <end position="386"/>
    </location>
</feature>
<reference evidence="2 3" key="1">
    <citation type="submission" date="2015-03" db="EMBL/GenBank/DDBJ databases">
        <title>Genome assembly of Sandaracinus amylolyticus DSM 53668.</title>
        <authorList>
            <person name="Sharma G."/>
            <person name="Subramanian S."/>
        </authorList>
    </citation>
    <scope>NUCLEOTIDE SEQUENCE [LARGE SCALE GENOMIC DNA]</scope>
    <source>
        <strain evidence="2 3">DSM 53668</strain>
    </source>
</reference>
<dbReference type="AlphaFoldDB" id="A0A0F6SGH6"/>
<dbReference type="EMBL" id="CP011125">
    <property type="protein sequence ID" value="AKF08709.1"/>
    <property type="molecule type" value="Genomic_DNA"/>
</dbReference>
<evidence type="ECO:0000313" key="2">
    <source>
        <dbReference type="EMBL" id="AKF08709.1"/>
    </source>
</evidence>
<evidence type="ECO:0000256" key="1">
    <source>
        <dbReference type="SAM" id="SignalP"/>
    </source>
</evidence>
<dbReference type="RefSeq" id="WP_157069504.1">
    <property type="nucleotide sequence ID" value="NZ_CP011125.1"/>
</dbReference>
<accession>A0A0F6SGH6</accession>
<dbReference type="KEGG" id="samy:DB32_005858"/>